<reference evidence="1" key="1">
    <citation type="submission" date="2021-06" db="EMBL/GenBank/DDBJ databases">
        <authorList>
            <person name="Kallberg Y."/>
            <person name="Tangrot J."/>
            <person name="Rosling A."/>
        </authorList>
    </citation>
    <scope>NUCLEOTIDE SEQUENCE</scope>
    <source>
        <strain evidence="1">28 12/20/2015</strain>
    </source>
</reference>
<feature type="non-terminal residue" evidence="1">
    <location>
        <position position="58"/>
    </location>
</feature>
<organism evidence="1 2">
    <name type="scientific">Cetraspora pellucida</name>
    <dbReference type="NCBI Taxonomy" id="1433469"/>
    <lineage>
        <taxon>Eukaryota</taxon>
        <taxon>Fungi</taxon>
        <taxon>Fungi incertae sedis</taxon>
        <taxon>Mucoromycota</taxon>
        <taxon>Glomeromycotina</taxon>
        <taxon>Glomeromycetes</taxon>
        <taxon>Diversisporales</taxon>
        <taxon>Gigasporaceae</taxon>
        <taxon>Cetraspora</taxon>
    </lineage>
</organism>
<dbReference type="Proteomes" id="UP000789366">
    <property type="component" value="Unassembled WGS sequence"/>
</dbReference>
<protein>
    <submittedName>
        <fullName evidence="1">11450_t:CDS:1</fullName>
    </submittedName>
</protein>
<evidence type="ECO:0000313" key="1">
    <source>
        <dbReference type="EMBL" id="CAG8729487.1"/>
    </source>
</evidence>
<proteinExistence type="predicted"/>
<keyword evidence="2" id="KW-1185">Reference proteome</keyword>
<dbReference type="EMBL" id="CAJVPW010032760">
    <property type="protein sequence ID" value="CAG8729487.1"/>
    <property type="molecule type" value="Genomic_DNA"/>
</dbReference>
<accession>A0ACA9Q425</accession>
<gene>
    <name evidence="1" type="ORF">SPELUC_LOCUS13002</name>
</gene>
<name>A0ACA9Q425_9GLOM</name>
<evidence type="ECO:0000313" key="2">
    <source>
        <dbReference type="Proteomes" id="UP000789366"/>
    </source>
</evidence>
<sequence>MHCVYDSSDKLQDISKKSDCVDVDVTSKIVDQHILCVLQIQQSVNTSLEKAHNQMCKK</sequence>
<comment type="caution">
    <text evidence="1">The sequence shown here is derived from an EMBL/GenBank/DDBJ whole genome shotgun (WGS) entry which is preliminary data.</text>
</comment>